<dbReference type="Proteomes" id="UP000028181">
    <property type="component" value="Plasmid pHAMBI540a"/>
</dbReference>
<dbReference type="InterPro" id="IPR006975">
    <property type="entry name" value="NifQ"/>
</dbReference>
<sequence>METQGHIRTTCTSWSRSATNGRLTRPASIVQSMDLEPPLNCEVDFDRYVLTGVLLHAFEKGAARSMTARRSKGFSATELDDALCPSTPLSQAFAMPNLQTAESSVEEEDLLGLLLAHTRPDNAMSAFFAAIIAGTAMSHDHLWLAVGLYDWSELSHLLGAHVPTLAAGNTNSMRWKKYLYRKLCEADGHISMGCTKLPTAHGAPDLLRTRRRRKTCKKPVGERSPSLLPVNGRRERFGTYKEERQ</sequence>
<dbReference type="AlphaFoldDB" id="A0A068T2K0"/>
<accession>A0A068T2K0</accession>
<organism evidence="2 3">
    <name type="scientific">Neorhizobium galegae bv. orientalis str. HAMBI 540</name>
    <dbReference type="NCBI Taxonomy" id="1028800"/>
    <lineage>
        <taxon>Bacteria</taxon>
        <taxon>Pseudomonadati</taxon>
        <taxon>Pseudomonadota</taxon>
        <taxon>Alphaproteobacteria</taxon>
        <taxon>Hyphomicrobiales</taxon>
        <taxon>Rhizobiaceae</taxon>
        <taxon>Rhizobium/Agrobacterium group</taxon>
        <taxon>Neorhizobium</taxon>
    </lineage>
</organism>
<dbReference type="GO" id="GO:0009399">
    <property type="term" value="P:nitrogen fixation"/>
    <property type="evidence" value="ECO:0007669"/>
    <property type="project" value="InterPro"/>
</dbReference>
<name>A0A068T2K0_NEOGA</name>
<dbReference type="GO" id="GO:0030151">
    <property type="term" value="F:molybdenum ion binding"/>
    <property type="evidence" value="ECO:0007669"/>
    <property type="project" value="InterPro"/>
</dbReference>
<proteinExistence type="predicted"/>
<feature type="compositionally biased region" description="Basic and acidic residues" evidence="1">
    <location>
        <begin position="232"/>
        <end position="245"/>
    </location>
</feature>
<dbReference type="eggNOG" id="ENOG50327FW">
    <property type="taxonomic scope" value="Bacteria"/>
</dbReference>
<keyword evidence="3" id="KW-1185">Reference proteome</keyword>
<dbReference type="HOGENOM" id="CLU_1132660_0_0_5"/>
<keyword evidence="2" id="KW-0614">Plasmid</keyword>
<protein>
    <submittedName>
        <fullName evidence="2">Putative nitrogen fixation protein NifQ</fullName>
    </submittedName>
</protein>
<geneLocation type="plasmid" evidence="3">
    <name>II</name>
</geneLocation>
<feature type="region of interest" description="Disordered" evidence="1">
    <location>
        <begin position="211"/>
        <end position="245"/>
    </location>
</feature>
<dbReference type="Pfam" id="PF04891">
    <property type="entry name" value="NifQ"/>
    <property type="match status" value="1"/>
</dbReference>
<gene>
    <name evidence="2" type="primary">nifQ</name>
    <name evidence="2" type="ORF">RG540_PA10290</name>
</gene>
<evidence type="ECO:0000256" key="1">
    <source>
        <dbReference type="SAM" id="MobiDB-lite"/>
    </source>
</evidence>
<evidence type="ECO:0000313" key="3">
    <source>
        <dbReference type="Proteomes" id="UP000028181"/>
    </source>
</evidence>
<dbReference type="EMBL" id="HG938354">
    <property type="protein sequence ID" value="CDN51705.1"/>
    <property type="molecule type" value="Genomic_DNA"/>
</dbReference>
<evidence type="ECO:0000313" key="2">
    <source>
        <dbReference type="EMBL" id="CDN51705.1"/>
    </source>
</evidence>
<dbReference type="KEGG" id="ngg:RG540_PA10290"/>
<reference evidence="3" key="1">
    <citation type="journal article" date="2014" name="BMC Genomics">
        <title>Genome sequencing of two Neorhizobium galegae strains reveals a noeT gene responsible for the unusual acetylation of the nodulation factors.</title>
        <authorList>
            <person name="Osterman J."/>
            <person name="Marsh J."/>
            <person name="Laine P.K."/>
            <person name="Zeng Z."/>
            <person name="Alatalo E."/>
            <person name="Sullivan J.T."/>
            <person name="Young J.P."/>
            <person name="Thomas-Oates J."/>
            <person name="Paulin L."/>
            <person name="Lindstrom K."/>
        </authorList>
    </citation>
    <scope>NUCLEOTIDE SEQUENCE [LARGE SCALE GENOMIC DNA]</scope>
    <source>
        <strain evidence="3">HAMBI 540</strain>
    </source>
</reference>